<dbReference type="Gene3D" id="3.20.20.80">
    <property type="entry name" value="Glycosidases"/>
    <property type="match status" value="1"/>
</dbReference>
<feature type="chain" id="PRO_5007880560" description="glucan endo-1,3-alpha-glucosidase" evidence="6">
    <location>
        <begin position="21"/>
        <end position="418"/>
    </location>
</feature>
<keyword evidence="2" id="KW-0326">Glycosidase</keyword>
<evidence type="ECO:0000313" key="8">
    <source>
        <dbReference type="Proteomes" id="UP000078544"/>
    </source>
</evidence>
<keyword evidence="1 7" id="KW-0378">Hydrolase</keyword>
<organism evidence="7 8">
    <name type="scientific">Moelleriella libera RCEF 2490</name>
    <dbReference type="NCBI Taxonomy" id="1081109"/>
    <lineage>
        <taxon>Eukaryota</taxon>
        <taxon>Fungi</taxon>
        <taxon>Dikarya</taxon>
        <taxon>Ascomycota</taxon>
        <taxon>Pezizomycotina</taxon>
        <taxon>Sordariomycetes</taxon>
        <taxon>Hypocreomycetidae</taxon>
        <taxon>Hypocreales</taxon>
        <taxon>Clavicipitaceae</taxon>
        <taxon>Moelleriella</taxon>
    </lineage>
</organism>
<comment type="caution">
    <text evidence="7">The sequence shown here is derived from an EMBL/GenBank/DDBJ whole genome shotgun (WGS) entry which is preliminary data.</text>
</comment>
<evidence type="ECO:0000256" key="2">
    <source>
        <dbReference type="ARBA" id="ARBA00023295"/>
    </source>
</evidence>
<dbReference type="Pfam" id="PF03659">
    <property type="entry name" value="Glyco_hydro_71"/>
    <property type="match status" value="1"/>
</dbReference>
<name>A0A166UER8_9HYPO</name>
<evidence type="ECO:0000313" key="7">
    <source>
        <dbReference type="EMBL" id="OAA32413.1"/>
    </source>
</evidence>
<sequence>MLASMIAALWALPAVAWAQAAKPVYAHFMAGIVSGYTIDDWKTDMAQAKEIGIDGFALNCAPPRVDSYTPRQIANAYEAATQLGFTVFISFDFAYWSTGDTAEITSTIGTYTNHPAQARYNGGALVSTFLGDSMDWNAVKSGLNGKKITVIPMVQDPNSLSHVTNGIDGAFSWYAWPTSGDNAVIKGPITTYWDNKFLQNLGGKPYMAPVSPWFFTHFNSKNWVFICEEQPTIRWQQMLDMKPALVEIVSWNDFGESHYISDEEPHHGDDGSSQWTAGFPHGAWRKLMKPYIAAYKAGASQPKVDSDQLVYWYRPTPKGTPCSADSVGDARGKELLEDLVFVTTLLTRPAQLLVKSGSRQAVTVNAPSGVATYNFTMGIGAQEFSLSRNGNRVIGGKSQKDVVDFCRTFNYNAYVGSF</sequence>
<dbReference type="FunFam" id="3.20.20.80:FF:000268">
    <property type="entry name" value="Glucan endo-1,3-alpha-glucosidase agn2"/>
    <property type="match status" value="1"/>
</dbReference>
<dbReference type="InterPro" id="IPR005197">
    <property type="entry name" value="Glyco_hydro_71"/>
</dbReference>
<keyword evidence="8" id="KW-1185">Reference proteome</keyword>
<evidence type="ECO:0000256" key="4">
    <source>
        <dbReference type="ARBA" id="ARBA00061482"/>
    </source>
</evidence>
<dbReference type="EMBL" id="AZGY01000002">
    <property type="protein sequence ID" value="OAA32413.1"/>
    <property type="molecule type" value="Genomic_DNA"/>
</dbReference>
<dbReference type="AlphaFoldDB" id="A0A166UER8"/>
<evidence type="ECO:0000256" key="3">
    <source>
        <dbReference type="ARBA" id="ARBA00052604"/>
    </source>
</evidence>
<dbReference type="GO" id="GO:1990819">
    <property type="term" value="C:mating projection actin fusion focus"/>
    <property type="evidence" value="ECO:0007669"/>
    <property type="project" value="UniProtKB-ARBA"/>
</dbReference>
<protein>
    <recommendedName>
        <fullName evidence="5">glucan endo-1,3-alpha-glucosidase</fullName>
        <ecNumber evidence="5">3.2.1.59</ecNumber>
    </recommendedName>
</protein>
<gene>
    <name evidence="7" type="ORF">AAL_01745</name>
</gene>
<reference evidence="7 8" key="1">
    <citation type="journal article" date="2016" name="Genome Biol. Evol.">
        <title>Divergent and convergent evolution of fungal pathogenicity.</title>
        <authorList>
            <person name="Shang Y."/>
            <person name="Xiao G."/>
            <person name="Zheng P."/>
            <person name="Cen K."/>
            <person name="Zhan S."/>
            <person name="Wang C."/>
        </authorList>
    </citation>
    <scope>NUCLEOTIDE SEQUENCE [LARGE SCALE GENOMIC DNA]</scope>
    <source>
        <strain evidence="7 8">RCEF 2490</strain>
    </source>
</reference>
<dbReference type="OrthoDB" id="1046782at2759"/>
<evidence type="ECO:0000256" key="5">
    <source>
        <dbReference type="ARBA" id="ARBA00066525"/>
    </source>
</evidence>
<evidence type="ECO:0000256" key="1">
    <source>
        <dbReference type="ARBA" id="ARBA00022801"/>
    </source>
</evidence>
<accession>A0A166UER8</accession>
<dbReference type="GO" id="GO:0051118">
    <property type="term" value="F:glucan endo-1,3-alpha-glucosidase activity"/>
    <property type="evidence" value="ECO:0007669"/>
    <property type="project" value="UniProtKB-EC"/>
</dbReference>
<comment type="similarity">
    <text evidence="4">Belongs to the glycosyl hydrolase 71 family.</text>
</comment>
<feature type="signal peptide" evidence="6">
    <location>
        <begin position="1"/>
        <end position="20"/>
    </location>
</feature>
<comment type="catalytic activity">
    <reaction evidence="3">
        <text>Endohydrolysis of (1-&gt;3)-alpha-D-glucosidic linkages in isolichenin, pseudonigeran and nigeran.</text>
        <dbReference type="EC" id="3.2.1.59"/>
    </reaction>
</comment>
<dbReference type="EC" id="3.2.1.59" evidence="5"/>
<dbReference type="GO" id="GO:1904541">
    <property type="term" value="P:fungal-type cell wall disassembly involved in conjugation with cellular fusion"/>
    <property type="evidence" value="ECO:0007669"/>
    <property type="project" value="UniProtKB-ARBA"/>
</dbReference>
<dbReference type="STRING" id="1081109.A0A166UER8"/>
<dbReference type="CDD" id="cd11577">
    <property type="entry name" value="GH71"/>
    <property type="match status" value="1"/>
</dbReference>
<dbReference type="Proteomes" id="UP000078544">
    <property type="component" value="Unassembled WGS sequence"/>
</dbReference>
<evidence type="ECO:0000256" key="6">
    <source>
        <dbReference type="SAM" id="SignalP"/>
    </source>
</evidence>
<proteinExistence type="inferred from homology"/>
<keyword evidence="6" id="KW-0732">Signal</keyword>